<reference evidence="24" key="1">
    <citation type="journal article" date="2014" name="Microb. Cell Fact.">
        <title>Exploiting Issatchenkia orientalis SD108 for succinic acid production.</title>
        <authorList>
            <person name="Xiao H."/>
            <person name="Shao Z."/>
            <person name="Jiang Y."/>
            <person name="Dole S."/>
            <person name="Zhao H."/>
        </authorList>
    </citation>
    <scope>NUCLEOTIDE SEQUENCE [LARGE SCALE GENOMIC DNA]</scope>
    <source>
        <strain evidence="24">SD108</strain>
    </source>
</reference>
<dbReference type="PROSITE" id="PS50020">
    <property type="entry name" value="WW_DOMAIN_2"/>
    <property type="match status" value="1"/>
</dbReference>
<dbReference type="GO" id="GO:0060195">
    <property type="term" value="P:negative regulation of antisense RNA transcription"/>
    <property type="evidence" value="ECO:0007669"/>
    <property type="project" value="EnsemblFungi"/>
</dbReference>
<dbReference type="SMART" id="SM00508">
    <property type="entry name" value="PostSET"/>
    <property type="match status" value="1"/>
</dbReference>
<dbReference type="InterPro" id="IPR013257">
    <property type="entry name" value="SRI"/>
</dbReference>
<dbReference type="PROSITE" id="PS50868">
    <property type="entry name" value="POST_SET"/>
    <property type="match status" value="1"/>
</dbReference>
<dbReference type="GO" id="GO:0006283">
    <property type="term" value="P:transcription-coupled nucleotide-excision repair"/>
    <property type="evidence" value="ECO:0007669"/>
    <property type="project" value="EnsemblFungi"/>
</dbReference>
<evidence type="ECO:0000313" key="22">
    <source>
        <dbReference type="EMBL" id="ONH77884.1"/>
    </source>
</evidence>
<evidence type="ECO:0000259" key="16">
    <source>
        <dbReference type="PROSITE" id="PS50020"/>
    </source>
</evidence>
<dbReference type="PROSITE" id="PS51215">
    <property type="entry name" value="AWS"/>
    <property type="match status" value="1"/>
</dbReference>
<dbReference type="OrthoDB" id="422362at2759"/>
<feature type="domain" description="WW" evidence="16">
    <location>
        <begin position="512"/>
        <end position="546"/>
    </location>
</feature>
<comment type="catalytic activity">
    <reaction evidence="14">
        <text>L-lysyl(36)-[histone H3] + 3 S-adenosyl-L-methionine = N(6),N(6),N(6)-trimethyl-L-lysyl(36)-[histone H3] + 3 S-adenosyl-L-homocysteine + 3 H(+)</text>
        <dbReference type="Rhea" id="RHEA:60324"/>
        <dbReference type="Rhea" id="RHEA-COMP:9785"/>
        <dbReference type="Rhea" id="RHEA-COMP:15536"/>
        <dbReference type="ChEBI" id="CHEBI:15378"/>
        <dbReference type="ChEBI" id="CHEBI:29969"/>
        <dbReference type="ChEBI" id="CHEBI:57856"/>
        <dbReference type="ChEBI" id="CHEBI:59789"/>
        <dbReference type="ChEBI" id="CHEBI:61961"/>
        <dbReference type="EC" id="2.1.1.359"/>
    </reaction>
</comment>
<feature type="region of interest" description="Disordered" evidence="15">
    <location>
        <begin position="472"/>
        <end position="494"/>
    </location>
</feature>
<dbReference type="CDD" id="cd00201">
    <property type="entry name" value="WW"/>
    <property type="match status" value="1"/>
</dbReference>
<dbReference type="Gene3D" id="2.170.270.10">
    <property type="entry name" value="SET domain"/>
    <property type="match status" value="1"/>
</dbReference>
<dbReference type="GO" id="GO:0140955">
    <property type="term" value="F:histone H3K36 trimethyltransferase activity"/>
    <property type="evidence" value="ECO:0007669"/>
    <property type="project" value="UniProtKB-EC"/>
</dbReference>
<keyword evidence="5" id="KW-0158">Chromosome</keyword>
<dbReference type="STRING" id="4909.A0A099P6C0"/>
<evidence type="ECO:0000313" key="20">
    <source>
        <dbReference type="EMBL" id="AWU78306.1"/>
    </source>
</evidence>
<dbReference type="GO" id="GO:0006353">
    <property type="term" value="P:DNA-templated transcription termination"/>
    <property type="evidence" value="ECO:0007669"/>
    <property type="project" value="EnsemblFungi"/>
</dbReference>
<dbReference type="Proteomes" id="UP000189274">
    <property type="component" value="Unassembled WGS sequence"/>
</dbReference>
<dbReference type="SUPFAM" id="SSF51045">
    <property type="entry name" value="WW domain"/>
    <property type="match status" value="1"/>
</dbReference>
<evidence type="ECO:0000259" key="18">
    <source>
        <dbReference type="PROSITE" id="PS50868"/>
    </source>
</evidence>
<feature type="domain" description="AWS" evidence="19">
    <location>
        <begin position="60"/>
        <end position="114"/>
    </location>
</feature>
<evidence type="ECO:0000256" key="10">
    <source>
        <dbReference type="ARBA" id="ARBA00023015"/>
    </source>
</evidence>
<feature type="domain" description="Post-SET" evidence="18">
    <location>
        <begin position="240"/>
        <end position="256"/>
    </location>
</feature>
<dbReference type="InterPro" id="IPR036020">
    <property type="entry name" value="WW_dom_sf"/>
</dbReference>
<dbReference type="PROSITE" id="PS51568">
    <property type="entry name" value="SAM_MT43_SET2_1"/>
    <property type="match status" value="1"/>
</dbReference>
<dbReference type="InterPro" id="IPR001202">
    <property type="entry name" value="WW_dom"/>
</dbReference>
<reference evidence="23 26" key="5">
    <citation type="submission" date="2017-05" db="EMBL/GenBank/DDBJ databases">
        <title>The Genome Sequence of Candida krusei Ckrusei653.</title>
        <authorList>
            <person name="Cuomo C."/>
            <person name="Forche A."/>
            <person name="Young S."/>
            <person name="Abouelleil A."/>
            <person name="Cao P."/>
            <person name="Chapman S."/>
            <person name="Cusick C."/>
            <person name="Shea T."/>
            <person name="Nusbaum C."/>
            <person name="Birren B."/>
        </authorList>
    </citation>
    <scope>NUCLEOTIDE SEQUENCE [LARGE SCALE GENOMIC DNA]</scope>
    <source>
        <strain evidence="23 26">Ckrusei653</strain>
    </source>
</reference>
<dbReference type="EMBL" id="MQVM01000001">
    <property type="protein sequence ID" value="ONH77884.1"/>
    <property type="molecule type" value="Genomic_DNA"/>
</dbReference>
<dbReference type="SMART" id="SM00317">
    <property type="entry name" value="SET"/>
    <property type="match status" value="1"/>
</dbReference>
<comment type="subcellular location">
    <subcellularLocation>
        <location evidence="2">Chromosome</location>
    </subcellularLocation>
    <subcellularLocation>
        <location evidence="1">Nucleus</location>
    </subcellularLocation>
</comment>
<evidence type="ECO:0000313" key="21">
    <source>
        <dbReference type="EMBL" id="KGK39571.1"/>
    </source>
</evidence>
<evidence type="ECO:0000256" key="12">
    <source>
        <dbReference type="ARBA" id="ARBA00023242"/>
    </source>
</evidence>
<name>A0A099P6C0_PICKU</name>
<evidence type="ECO:0000313" key="23">
    <source>
        <dbReference type="EMBL" id="OUT21894.1"/>
    </source>
</evidence>
<evidence type="ECO:0000313" key="25">
    <source>
        <dbReference type="Proteomes" id="UP000189274"/>
    </source>
</evidence>
<reference evidence="22" key="4">
    <citation type="submission" date="2017-01" db="EMBL/GenBank/DDBJ databases">
        <authorList>
            <person name="Mah S.A."/>
            <person name="Swanson W.J."/>
            <person name="Moy G.W."/>
            <person name="Vacquier V.D."/>
        </authorList>
    </citation>
    <scope>NUCLEOTIDE SEQUENCE [LARGE SCALE GENOMIC DNA]</scope>
    <source>
        <strain evidence="22">129</strain>
    </source>
</reference>
<reference evidence="21" key="2">
    <citation type="submission" date="2014-08" db="EMBL/GenBank/DDBJ databases">
        <title>Exploiting Issatchenkia orientalis SD108 for Succinic Acid Production.</title>
        <authorList>
            <person name="Xiao H."/>
            <person name="Shao Z."/>
            <person name="Jiang Y."/>
            <person name="Dole S."/>
            <person name="Zhao H."/>
        </authorList>
    </citation>
    <scope>NUCLEOTIDE SEQUENCE [LARGE SCALE GENOMIC DNA]</scope>
    <source>
        <strain evidence="21">SD108</strain>
    </source>
</reference>
<dbReference type="GO" id="GO:0009302">
    <property type="term" value="P:sno(s)RNA transcription"/>
    <property type="evidence" value="ECO:0007669"/>
    <property type="project" value="EnsemblFungi"/>
</dbReference>
<evidence type="ECO:0000256" key="2">
    <source>
        <dbReference type="ARBA" id="ARBA00004286"/>
    </source>
</evidence>
<dbReference type="EC" id="2.1.1.359" evidence="3"/>
<evidence type="ECO:0000256" key="14">
    <source>
        <dbReference type="ARBA" id="ARBA00047545"/>
    </source>
</evidence>
<dbReference type="GO" id="GO:0005694">
    <property type="term" value="C:chromosome"/>
    <property type="evidence" value="ECO:0007669"/>
    <property type="project" value="UniProtKB-SubCell"/>
</dbReference>
<dbReference type="PROSITE" id="PS50280">
    <property type="entry name" value="SET"/>
    <property type="match status" value="1"/>
</dbReference>
<feature type="region of interest" description="Disordered" evidence="15">
    <location>
        <begin position="1"/>
        <end position="23"/>
    </location>
</feature>
<dbReference type="GO" id="GO:0032259">
    <property type="term" value="P:methylation"/>
    <property type="evidence" value="ECO:0007669"/>
    <property type="project" value="UniProtKB-KW"/>
</dbReference>
<organism evidence="21 24">
    <name type="scientific">Pichia kudriavzevii</name>
    <name type="common">Yeast</name>
    <name type="synonym">Issatchenkia orientalis</name>
    <dbReference type="NCBI Taxonomy" id="4909"/>
    <lineage>
        <taxon>Eukaryota</taxon>
        <taxon>Fungi</taxon>
        <taxon>Dikarya</taxon>
        <taxon>Ascomycota</taxon>
        <taxon>Saccharomycotina</taxon>
        <taxon>Pichiomycetes</taxon>
        <taxon>Pichiales</taxon>
        <taxon>Pichiaceae</taxon>
        <taxon>Pichia</taxon>
    </lineage>
</organism>
<evidence type="ECO:0000256" key="6">
    <source>
        <dbReference type="ARBA" id="ARBA00022491"/>
    </source>
</evidence>
<dbReference type="GO" id="GO:0005634">
    <property type="term" value="C:nucleus"/>
    <property type="evidence" value="ECO:0007669"/>
    <property type="project" value="UniProtKB-SubCell"/>
</dbReference>
<dbReference type="Gene3D" id="2.20.70.10">
    <property type="match status" value="1"/>
</dbReference>
<dbReference type="GO" id="GO:0030437">
    <property type="term" value="P:ascospore formation"/>
    <property type="evidence" value="ECO:0007669"/>
    <property type="project" value="EnsemblFungi"/>
</dbReference>
<dbReference type="GO" id="GO:0003723">
    <property type="term" value="F:RNA binding"/>
    <property type="evidence" value="ECO:0007669"/>
    <property type="project" value="EnsemblFungi"/>
</dbReference>
<feature type="compositionally biased region" description="Polar residues" evidence="15">
    <location>
        <begin position="611"/>
        <end position="625"/>
    </location>
</feature>
<keyword evidence="9" id="KW-0949">S-adenosyl-L-methionine</keyword>
<dbReference type="GO" id="GO:0005829">
    <property type="term" value="C:cytosol"/>
    <property type="evidence" value="ECO:0007669"/>
    <property type="project" value="EnsemblFungi"/>
</dbReference>
<evidence type="ECO:0000256" key="15">
    <source>
        <dbReference type="SAM" id="MobiDB-lite"/>
    </source>
</evidence>
<evidence type="ECO:0000256" key="13">
    <source>
        <dbReference type="ARBA" id="ARBA00030091"/>
    </source>
</evidence>
<dbReference type="InterPro" id="IPR006560">
    <property type="entry name" value="AWS_dom"/>
</dbReference>
<dbReference type="PANTHER" id="PTHR22884">
    <property type="entry name" value="SET DOMAIN PROTEINS"/>
    <property type="match status" value="1"/>
</dbReference>
<feature type="region of interest" description="Disordered" evidence="15">
    <location>
        <begin position="611"/>
        <end position="654"/>
    </location>
</feature>
<dbReference type="SMART" id="SM00456">
    <property type="entry name" value="WW"/>
    <property type="match status" value="1"/>
</dbReference>
<dbReference type="GO" id="GO:0030174">
    <property type="term" value="P:regulation of DNA-templated DNA replication initiation"/>
    <property type="evidence" value="ECO:0007669"/>
    <property type="project" value="EnsemblFungi"/>
</dbReference>
<evidence type="ECO:0000256" key="3">
    <source>
        <dbReference type="ARBA" id="ARBA00012178"/>
    </source>
</evidence>
<reference evidence="25" key="3">
    <citation type="journal article" date="2017" name="Genome Announc.">
        <title>Genome sequences of Cyberlindnera fabianii 65, Pichia kudriavzevii 129, and Saccharomyces cerevisiae 131 isolated from fermented masau fruits in Zimbabwe.</title>
        <authorList>
            <person name="van Rijswijck I.M.H."/>
            <person name="Derks M.F.L."/>
            <person name="Abee T."/>
            <person name="de Ridder D."/>
            <person name="Smid E.J."/>
        </authorList>
    </citation>
    <scope>NUCLEOTIDE SEQUENCE [LARGE SCALE GENOMIC DNA]</scope>
    <source>
        <strain evidence="25">129</strain>
    </source>
</reference>
<keyword evidence="7" id="KW-0489">Methyltransferase</keyword>
<dbReference type="Proteomes" id="UP000195871">
    <property type="component" value="Unassembled WGS sequence"/>
</dbReference>
<feature type="compositionally biased region" description="Basic and acidic residues" evidence="15">
    <location>
        <begin position="1"/>
        <end position="10"/>
    </location>
</feature>
<protein>
    <recommendedName>
        <fullName evidence="4">Histone-lysine N-methyltransferase, H3 lysine-36 specific</fullName>
        <ecNumber evidence="3">2.1.1.359</ecNumber>
    </recommendedName>
    <alternativeName>
        <fullName evidence="13">SET domain-containing protein 2</fullName>
    </alternativeName>
</protein>
<dbReference type="AlphaFoldDB" id="A0A099P6C0"/>
<feature type="region of interest" description="Disordered" evidence="15">
    <location>
        <begin position="549"/>
        <end position="568"/>
    </location>
</feature>
<dbReference type="Proteomes" id="UP000029867">
    <property type="component" value="Unassembled WGS sequence"/>
</dbReference>
<dbReference type="GO" id="GO:0006354">
    <property type="term" value="P:DNA-templated transcription elongation"/>
    <property type="evidence" value="ECO:0007669"/>
    <property type="project" value="EnsemblFungi"/>
</dbReference>
<evidence type="ECO:0000313" key="26">
    <source>
        <dbReference type="Proteomes" id="UP000195871"/>
    </source>
</evidence>
<dbReference type="InterPro" id="IPR038190">
    <property type="entry name" value="SRI_sf"/>
</dbReference>
<evidence type="ECO:0000256" key="5">
    <source>
        <dbReference type="ARBA" id="ARBA00022454"/>
    </source>
</evidence>
<evidence type="ECO:0000259" key="17">
    <source>
        <dbReference type="PROSITE" id="PS50280"/>
    </source>
</evidence>
<dbReference type="Proteomes" id="UP000249293">
    <property type="component" value="Chromosome 5"/>
</dbReference>
<dbReference type="SMART" id="SM00570">
    <property type="entry name" value="AWS"/>
    <property type="match status" value="1"/>
</dbReference>
<dbReference type="Pfam" id="PF17907">
    <property type="entry name" value="AWS"/>
    <property type="match status" value="1"/>
</dbReference>
<dbReference type="CDD" id="cd19172">
    <property type="entry name" value="SET_SETD2"/>
    <property type="match status" value="1"/>
</dbReference>
<keyword evidence="8" id="KW-0808">Transferase</keyword>
<dbReference type="VEuPathDB" id="FungiDB:C5L36_0E03630"/>
<accession>A0A099P6C0</accession>
<dbReference type="Pfam" id="PF00856">
    <property type="entry name" value="SET"/>
    <property type="match status" value="1"/>
</dbReference>
<evidence type="ECO:0000256" key="9">
    <source>
        <dbReference type="ARBA" id="ARBA00022691"/>
    </source>
</evidence>
<reference evidence="20 27" key="6">
    <citation type="submission" date="2018-06" db="EMBL/GenBank/DDBJ databases">
        <title>Population genomics shows no distinction between pathogenic Candida krusei and environmental Pichia kudriavzevii: One species, four names.</title>
        <authorList>
            <person name="Douglass A.P."/>
            <person name="Offei B."/>
            <person name="Braun-Galleani S."/>
            <person name="Coughlan A.Y."/>
            <person name="Martos A."/>
            <person name="Ortiz-Merino R.A."/>
            <person name="Byrne K.P."/>
            <person name="Wolfe K.H."/>
        </authorList>
    </citation>
    <scope>NUCLEOTIDE SEQUENCE [LARGE SCALE GENOMIC DNA]</scope>
    <source>
        <strain evidence="20 27">CBS573</strain>
    </source>
</reference>
<keyword evidence="10" id="KW-0805">Transcription regulation</keyword>
<dbReference type="InterPro" id="IPR046341">
    <property type="entry name" value="SET_dom_sf"/>
</dbReference>
<sequence length="757" mass="87365">MNKTANRSDIDNSQSATPIPEKKQLYSHYEDKTEEVKKQFVILKENQYISRLKNVYSASNEFMTCDCNEEIIDGVNHACGPDSDCINRLTNIECVNGQCDCGESCQNQRFQRREYADISVFLTEKKGYGVRANVDIPANTFIIEYMGDIIDSIEYKSRKEKYDAEGIKHFYFMMIQDNEIIDATKRASLARYCNHSCSPNAYVDKWVVNKRYRMGIFAKTDITKGEEICFDYNVDRYGAVPQTCYCGAPNCLGVMGGKTQSETVRLLPHIVTEALGVTATDEKKWLKEQRKSGIKVTTANVESHVNVEFVKALELKPLSVADIAKVSSCLMQPELDFIVIQRIVERLLISQGENFDEILRRFNRLHGIQALGDALQTLLDNIKSKINKAQQKLVEDVVHLLELWPVLKSKNSIRDSNLETTLVQLKDKGINSELKSRIDKLVESWSGLEIVYRIPKKSESISSRKILDERRSRSTDHMISTKLPTGPSSATKKPWVSIDASSLPSNRKLKGIPLPPGWEWATDPKNDRIYFYNRHSNVTQWNQPSWDDYTKQEEEKRKREKEREKERERIKEIRDLKYLEEKRARQREVELREQEERRNILSTIIAQASTNNDVNSSGKKSNLKTNGDAKRKNVSIEENTSQRQPSPYNDWDGKKHASNERKWALLFAAYVPNVIKKYESSTGREVIKNCARDIVHLLAEKEAKRHAGENIPRELSHERKLKIKSFCKIYMEKFMIKFENKKRKIESSNPSSKKTKV</sequence>
<evidence type="ECO:0000256" key="4">
    <source>
        <dbReference type="ARBA" id="ARBA00018028"/>
    </source>
</evidence>
<evidence type="ECO:0000256" key="7">
    <source>
        <dbReference type="ARBA" id="ARBA00022603"/>
    </source>
</evidence>
<evidence type="ECO:0000313" key="24">
    <source>
        <dbReference type="Proteomes" id="UP000029867"/>
    </source>
</evidence>
<dbReference type="InterPro" id="IPR044437">
    <property type="entry name" value="SETD2/Set2_SET"/>
</dbReference>
<proteinExistence type="predicted"/>
<dbReference type="SUPFAM" id="SSF82199">
    <property type="entry name" value="SET domain"/>
    <property type="match status" value="1"/>
</dbReference>
<evidence type="ECO:0000313" key="27">
    <source>
        <dbReference type="Proteomes" id="UP000249293"/>
    </source>
</evidence>
<feature type="compositionally biased region" description="Polar residues" evidence="15">
    <location>
        <begin position="482"/>
        <end position="491"/>
    </location>
</feature>
<dbReference type="InterPro" id="IPR001214">
    <property type="entry name" value="SET_dom"/>
</dbReference>
<evidence type="ECO:0000256" key="1">
    <source>
        <dbReference type="ARBA" id="ARBA00004123"/>
    </source>
</evidence>
<dbReference type="GO" id="GO:0045128">
    <property type="term" value="P:negative regulation of reciprocal meiotic recombination"/>
    <property type="evidence" value="ECO:0007669"/>
    <property type="project" value="EnsemblFungi"/>
</dbReference>
<dbReference type="EMBL" id="JQFK01000008">
    <property type="protein sequence ID" value="KGK39571.1"/>
    <property type="molecule type" value="Genomic_DNA"/>
</dbReference>
<feature type="domain" description="SET" evidence="17">
    <location>
        <begin position="116"/>
        <end position="233"/>
    </location>
</feature>
<keyword evidence="12" id="KW-0539">Nucleus</keyword>
<keyword evidence="11" id="KW-0804">Transcription</keyword>
<gene>
    <name evidence="22" type="ORF">BOH78_0011</name>
    <name evidence="20" type="ORF">C5L36_0E03630</name>
    <name evidence="23" type="ORF">CAS74_002878</name>
    <name evidence="21" type="ORF">JL09_g1353</name>
</gene>
<evidence type="ECO:0000259" key="19">
    <source>
        <dbReference type="PROSITE" id="PS51215"/>
    </source>
</evidence>
<dbReference type="Gene3D" id="1.10.1740.100">
    <property type="entry name" value="Set2, Rpb1 interacting domain"/>
    <property type="match status" value="1"/>
</dbReference>
<evidence type="ECO:0000256" key="8">
    <source>
        <dbReference type="ARBA" id="ARBA00022679"/>
    </source>
</evidence>
<dbReference type="Pfam" id="PF00397">
    <property type="entry name" value="WW"/>
    <property type="match status" value="1"/>
</dbReference>
<evidence type="ECO:0000256" key="11">
    <source>
        <dbReference type="ARBA" id="ARBA00023163"/>
    </source>
</evidence>
<dbReference type="EMBL" id="NHMM01000004">
    <property type="protein sequence ID" value="OUT21894.1"/>
    <property type="molecule type" value="Genomic_DNA"/>
</dbReference>
<dbReference type="HOGENOM" id="CLU_008492_1_1_1"/>
<keyword evidence="27" id="KW-1185">Reference proteome</keyword>
<dbReference type="InterPro" id="IPR025788">
    <property type="entry name" value="Set2_fungi"/>
</dbReference>
<dbReference type="EMBL" id="CP028777">
    <property type="protein sequence ID" value="AWU78306.1"/>
    <property type="molecule type" value="Genomic_DNA"/>
</dbReference>
<dbReference type="eggNOG" id="KOG4442">
    <property type="taxonomic scope" value="Eukaryota"/>
</dbReference>
<feature type="compositionally biased region" description="Polar residues" evidence="15">
    <location>
        <begin position="636"/>
        <end position="647"/>
    </location>
</feature>
<keyword evidence="6" id="KW-0678">Repressor</keyword>
<dbReference type="InterPro" id="IPR003616">
    <property type="entry name" value="Post-SET_dom"/>
</dbReference>
<dbReference type="InterPro" id="IPR050777">
    <property type="entry name" value="SET2_Histone-Lys_MeTrsfase"/>
</dbReference>
<dbReference type="Pfam" id="PF08236">
    <property type="entry name" value="SRI"/>
    <property type="match status" value="1"/>
</dbReference>
<dbReference type="PROSITE" id="PS01159">
    <property type="entry name" value="WW_DOMAIN_1"/>
    <property type="match status" value="1"/>
</dbReference>